<dbReference type="STRING" id="1802338.A2541_00530"/>
<dbReference type="CDD" id="cd00338">
    <property type="entry name" value="Ser_Recombinase"/>
    <property type="match status" value="1"/>
</dbReference>
<dbReference type="GO" id="GO:0000150">
    <property type="term" value="F:DNA strand exchange activity"/>
    <property type="evidence" value="ECO:0007669"/>
    <property type="project" value="InterPro"/>
</dbReference>
<dbReference type="PANTHER" id="PTHR30461:SF23">
    <property type="entry name" value="DNA RECOMBINASE-RELATED"/>
    <property type="match status" value="1"/>
</dbReference>
<dbReference type="AlphaFoldDB" id="A0A1G2PFN4"/>
<dbReference type="PANTHER" id="PTHR30461">
    <property type="entry name" value="DNA-INVERTASE FROM LAMBDOID PROPHAGE"/>
    <property type="match status" value="1"/>
</dbReference>
<feature type="domain" description="Resolvase/invertase-type recombinase catalytic" evidence="1">
    <location>
        <begin position="22"/>
        <end position="169"/>
    </location>
</feature>
<dbReference type="InterPro" id="IPR036162">
    <property type="entry name" value="Resolvase-like_N_sf"/>
</dbReference>
<dbReference type="PROSITE" id="PS51736">
    <property type="entry name" value="RECOMBINASES_3"/>
    <property type="match status" value="1"/>
</dbReference>
<dbReference type="SMART" id="SM00857">
    <property type="entry name" value="Resolvase"/>
    <property type="match status" value="1"/>
</dbReference>
<dbReference type="Gene3D" id="3.40.50.1390">
    <property type="entry name" value="Resolvase, N-terminal catalytic domain"/>
    <property type="match status" value="1"/>
</dbReference>
<dbReference type="Proteomes" id="UP000176965">
    <property type="component" value="Unassembled WGS sequence"/>
</dbReference>
<dbReference type="InterPro" id="IPR050639">
    <property type="entry name" value="SSR_resolvase"/>
</dbReference>
<accession>A0A1G2PFN4</accession>
<dbReference type="GO" id="GO:0003677">
    <property type="term" value="F:DNA binding"/>
    <property type="evidence" value="ECO:0007669"/>
    <property type="project" value="InterPro"/>
</dbReference>
<proteinExistence type="predicted"/>
<dbReference type="Pfam" id="PF07508">
    <property type="entry name" value="Recombinase"/>
    <property type="match status" value="1"/>
</dbReference>
<dbReference type="Pfam" id="PF13408">
    <property type="entry name" value="Zn_ribbon_recom"/>
    <property type="match status" value="1"/>
</dbReference>
<evidence type="ECO:0000313" key="2">
    <source>
        <dbReference type="EMBL" id="OHA46441.1"/>
    </source>
</evidence>
<dbReference type="Gene3D" id="3.90.1750.20">
    <property type="entry name" value="Putative Large Serine Recombinase, Chain B, Domain 2"/>
    <property type="match status" value="1"/>
</dbReference>
<dbReference type="InterPro" id="IPR038109">
    <property type="entry name" value="DNA_bind_recomb_sf"/>
</dbReference>
<dbReference type="InterPro" id="IPR025827">
    <property type="entry name" value="Zn_ribbon_recom_dom"/>
</dbReference>
<evidence type="ECO:0000313" key="3">
    <source>
        <dbReference type="Proteomes" id="UP000176965"/>
    </source>
</evidence>
<name>A0A1G2PFN4_9BACT</name>
<dbReference type="InterPro" id="IPR006119">
    <property type="entry name" value="Resolv_N"/>
</dbReference>
<organism evidence="2 3">
    <name type="scientific">Candidatus Taylorbacteria bacterium RIFOXYD2_FULL_36_9</name>
    <dbReference type="NCBI Taxonomy" id="1802338"/>
    <lineage>
        <taxon>Bacteria</taxon>
        <taxon>Candidatus Tayloriibacteriota</taxon>
    </lineage>
</organism>
<comment type="caution">
    <text evidence="2">The sequence shown here is derived from an EMBL/GenBank/DDBJ whole genome shotgun (WGS) entry which is preliminary data.</text>
</comment>
<dbReference type="SUPFAM" id="SSF53041">
    <property type="entry name" value="Resolvase-like"/>
    <property type="match status" value="1"/>
</dbReference>
<reference evidence="2 3" key="1">
    <citation type="journal article" date="2016" name="Nat. Commun.">
        <title>Thousands of microbial genomes shed light on interconnected biogeochemical processes in an aquifer system.</title>
        <authorList>
            <person name="Anantharaman K."/>
            <person name="Brown C.T."/>
            <person name="Hug L.A."/>
            <person name="Sharon I."/>
            <person name="Castelle C.J."/>
            <person name="Probst A.J."/>
            <person name="Thomas B.C."/>
            <person name="Singh A."/>
            <person name="Wilkins M.J."/>
            <person name="Karaoz U."/>
            <person name="Brodie E.L."/>
            <person name="Williams K.H."/>
            <person name="Hubbard S.S."/>
            <person name="Banfield J.F."/>
        </authorList>
    </citation>
    <scope>NUCLEOTIDE SEQUENCE [LARGE SCALE GENOMIC DNA]</scope>
</reference>
<sequence>MQISAQMPTRGLTKVATPVKIKYCLYARKSTESEERQVLSIDSQIKEMLQLAERENLEIVCMKRESHSAKETGQRPVFNEIISEIKEGKFNGILTWAPDRISRNAGDLGQVVDLMDANLLQDIRTFGQRFMNSPNDKFMLMILCGQAKLENDNRGINVKRGLRTRVEMGLWPGVAPIGYLNQKRMDLKCQIIQDPDRAPIIKKIFEKMAYEKWSGRKIYHWLKFELNFKTPGNHDLALGSIFRIIQNHIYYGQFEYPRKSDNWYQGKHEPIVSKELFDKANQQLKRDVIVRESHEFAFTKLMTCGLCDSGISAEEKYKKLKNGTVAKYIYYGCGRSKDRHCKNQYLREEELVEQLIKLIDKIDINDVGLQVKFEEELKRINNFNKGVLEINNSNKKHKEINLKTYAKYVLRSGSNEEKRELMGCFKSKISVKNGIIEI</sequence>
<dbReference type="Pfam" id="PF00239">
    <property type="entry name" value="Resolvase"/>
    <property type="match status" value="1"/>
</dbReference>
<dbReference type="InterPro" id="IPR011109">
    <property type="entry name" value="DNA_bind_recombinase_dom"/>
</dbReference>
<dbReference type="EMBL" id="MHSQ01000030">
    <property type="protein sequence ID" value="OHA46441.1"/>
    <property type="molecule type" value="Genomic_DNA"/>
</dbReference>
<evidence type="ECO:0000259" key="1">
    <source>
        <dbReference type="PROSITE" id="PS51736"/>
    </source>
</evidence>
<protein>
    <recommendedName>
        <fullName evidence="1">Resolvase/invertase-type recombinase catalytic domain-containing protein</fullName>
    </recommendedName>
</protein>
<gene>
    <name evidence="2" type="ORF">A2541_00530</name>
</gene>